<organism evidence="2 3">
    <name type="scientific">Reticulomyxa filosa</name>
    <dbReference type="NCBI Taxonomy" id="46433"/>
    <lineage>
        <taxon>Eukaryota</taxon>
        <taxon>Sar</taxon>
        <taxon>Rhizaria</taxon>
        <taxon>Retaria</taxon>
        <taxon>Foraminifera</taxon>
        <taxon>Monothalamids</taxon>
        <taxon>Reticulomyxidae</taxon>
        <taxon>Reticulomyxa</taxon>
    </lineage>
</organism>
<proteinExistence type="predicted"/>
<evidence type="ECO:0000313" key="2">
    <source>
        <dbReference type="EMBL" id="ETO23232.1"/>
    </source>
</evidence>
<keyword evidence="3" id="KW-1185">Reference proteome</keyword>
<dbReference type="Proteomes" id="UP000023152">
    <property type="component" value="Unassembled WGS sequence"/>
</dbReference>
<evidence type="ECO:0000256" key="1">
    <source>
        <dbReference type="SAM" id="MobiDB-lite"/>
    </source>
</evidence>
<sequence>MQGNDNEWSEAHKMDIGNIFEVKHRRSELYSTKQQQNPSAMQRCECEHKCECGYELKLEDEYKQEREYEHGHGREHEREYENENEADEHKLVASHKIDNNNNNNALPSRLSQPCMLHSDPIENSDDHYQSVNAAHITLPRLHVCLFIRLFVLSH</sequence>
<dbReference type="EMBL" id="ASPP01010092">
    <property type="protein sequence ID" value="ETO23232.1"/>
    <property type="molecule type" value="Genomic_DNA"/>
</dbReference>
<gene>
    <name evidence="2" type="ORF">RFI_13950</name>
</gene>
<comment type="caution">
    <text evidence="2">The sequence shown here is derived from an EMBL/GenBank/DDBJ whole genome shotgun (WGS) entry which is preliminary data.</text>
</comment>
<reference evidence="2 3" key="1">
    <citation type="journal article" date="2013" name="Curr. Biol.">
        <title>The Genome of the Foraminiferan Reticulomyxa filosa.</title>
        <authorList>
            <person name="Glockner G."/>
            <person name="Hulsmann N."/>
            <person name="Schleicher M."/>
            <person name="Noegel A.A."/>
            <person name="Eichinger L."/>
            <person name="Gallinger C."/>
            <person name="Pawlowski J."/>
            <person name="Sierra R."/>
            <person name="Euteneuer U."/>
            <person name="Pillet L."/>
            <person name="Moustafa A."/>
            <person name="Platzer M."/>
            <person name="Groth M."/>
            <person name="Szafranski K."/>
            <person name="Schliwa M."/>
        </authorList>
    </citation>
    <scope>NUCLEOTIDE SEQUENCE [LARGE SCALE GENOMIC DNA]</scope>
</reference>
<name>X6ND26_RETFI</name>
<accession>X6ND26</accession>
<dbReference type="AlphaFoldDB" id="X6ND26"/>
<protein>
    <submittedName>
        <fullName evidence="2">Uncharacterized protein</fullName>
    </submittedName>
</protein>
<evidence type="ECO:0000313" key="3">
    <source>
        <dbReference type="Proteomes" id="UP000023152"/>
    </source>
</evidence>
<feature type="region of interest" description="Disordered" evidence="1">
    <location>
        <begin position="65"/>
        <end position="85"/>
    </location>
</feature>